<evidence type="ECO:0000313" key="2">
    <source>
        <dbReference type="EMBL" id="OGF25809.1"/>
    </source>
</evidence>
<organism evidence="2 3">
    <name type="scientific">Candidatus Falkowbacteria bacterium RIFOXYA2_FULL_47_19</name>
    <dbReference type="NCBI Taxonomy" id="1797994"/>
    <lineage>
        <taxon>Bacteria</taxon>
        <taxon>Candidatus Falkowiibacteriota</taxon>
    </lineage>
</organism>
<dbReference type="EMBL" id="MFGB01000020">
    <property type="protein sequence ID" value="OGF25809.1"/>
    <property type="molecule type" value="Genomic_DNA"/>
</dbReference>
<evidence type="ECO:0000313" key="3">
    <source>
        <dbReference type="Proteomes" id="UP000178367"/>
    </source>
</evidence>
<dbReference type="AlphaFoldDB" id="A0A1F5SGL7"/>
<dbReference type="InterPro" id="IPR029058">
    <property type="entry name" value="AB_hydrolase_fold"/>
</dbReference>
<feature type="domain" description="Serine aminopeptidase S33" evidence="1">
    <location>
        <begin position="34"/>
        <end position="229"/>
    </location>
</feature>
<sequence length="268" mass="30944">MKTKQTKLIEFKNRQGEILRGILTFNRYSNPQLVVMMAGFERTATGEKKFKALADALVAQDIPSFRFDHTGIGLSDGDFSKINTAGLGDELVRAVRAAKKKLSFEGVAYFAHSLPPCVMADEKKRNLFKKIIFMSPALNQKELLRYWFTQKAMKKVRPQTKITWNNYKKYLNENDFLEYCRQKQKITKAHYVGSEYFLENSRQDYSSQIPDSENILHIHGEKDEVVPINSLNVKFKNRIMVPEGDHDLESPDLLSQWLVPAVNFLKND</sequence>
<evidence type="ECO:0000259" key="1">
    <source>
        <dbReference type="Pfam" id="PF12146"/>
    </source>
</evidence>
<comment type="caution">
    <text evidence="2">The sequence shown here is derived from an EMBL/GenBank/DDBJ whole genome shotgun (WGS) entry which is preliminary data.</text>
</comment>
<accession>A0A1F5SGL7</accession>
<dbReference type="InterPro" id="IPR022742">
    <property type="entry name" value="Hydrolase_4"/>
</dbReference>
<reference evidence="2 3" key="1">
    <citation type="journal article" date="2016" name="Nat. Commun.">
        <title>Thousands of microbial genomes shed light on interconnected biogeochemical processes in an aquifer system.</title>
        <authorList>
            <person name="Anantharaman K."/>
            <person name="Brown C.T."/>
            <person name="Hug L.A."/>
            <person name="Sharon I."/>
            <person name="Castelle C.J."/>
            <person name="Probst A.J."/>
            <person name="Thomas B.C."/>
            <person name="Singh A."/>
            <person name="Wilkins M.J."/>
            <person name="Karaoz U."/>
            <person name="Brodie E.L."/>
            <person name="Williams K.H."/>
            <person name="Hubbard S.S."/>
            <person name="Banfield J.F."/>
        </authorList>
    </citation>
    <scope>NUCLEOTIDE SEQUENCE [LARGE SCALE GENOMIC DNA]</scope>
</reference>
<protein>
    <recommendedName>
        <fullName evidence="1">Serine aminopeptidase S33 domain-containing protein</fullName>
    </recommendedName>
</protein>
<dbReference type="Proteomes" id="UP000178367">
    <property type="component" value="Unassembled WGS sequence"/>
</dbReference>
<gene>
    <name evidence="2" type="ORF">A2227_01245</name>
</gene>
<dbReference type="SUPFAM" id="SSF53474">
    <property type="entry name" value="alpha/beta-Hydrolases"/>
    <property type="match status" value="1"/>
</dbReference>
<dbReference type="STRING" id="1797994.A2227_01245"/>
<dbReference type="Pfam" id="PF12146">
    <property type="entry name" value="Hydrolase_4"/>
    <property type="match status" value="1"/>
</dbReference>
<dbReference type="Gene3D" id="3.40.50.1820">
    <property type="entry name" value="alpha/beta hydrolase"/>
    <property type="match status" value="1"/>
</dbReference>
<proteinExistence type="predicted"/>
<name>A0A1F5SGL7_9BACT</name>